<dbReference type="InterPro" id="IPR044885">
    <property type="entry name" value="PRESA_N_sf"/>
</dbReference>
<dbReference type="GeneID" id="20041079"/>
<dbReference type="OrthoDB" id="384217at2759"/>
<evidence type="ECO:0000313" key="2">
    <source>
        <dbReference type="EMBL" id="EUD63812.1"/>
    </source>
</evidence>
<protein>
    <recommendedName>
        <fullName evidence="1">Plasmodium RESA N-terminal domain-containing protein</fullName>
    </recommendedName>
</protein>
<organism evidence="2 3">
    <name type="scientific">Plasmodium inui San Antonio 1</name>
    <dbReference type="NCBI Taxonomy" id="1237626"/>
    <lineage>
        <taxon>Eukaryota</taxon>
        <taxon>Sar</taxon>
        <taxon>Alveolata</taxon>
        <taxon>Apicomplexa</taxon>
        <taxon>Aconoidasida</taxon>
        <taxon>Haemosporida</taxon>
        <taxon>Plasmodiidae</taxon>
        <taxon>Plasmodium</taxon>
        <taxon>Plasmodium (Plasmodium)</taxon>
    </lineage>
</organism>
<accession>W6ZSD1</accession>
<evidence type="ECO:0000259" key="1">
    <source>
        <dbReference type="Pfam" id="PF09687"/>
    </source>
</evidence>
<sequence>MHTLNDHLSYYLGKLKSPYSVDGNIEVEHVQRSNHTIHTTLRIMEEYHNRLFFYYAIKDNLPEYDPDSFINVHRKAFTLFINELVTMEDLQLNRCVLESGILMVRPHR</sequence>
<feature type="domain" description="Plasmodium RESA N-terminal" evidence="1">
    <location>
        <begin position="2"/>
        <end position="84"/>
    </location>
</feature>
<gene>
    <name evidence="2" type="ORF">C922_05805</name>
</gene>
<dbReference type="InterPro" id="IPR019111">
    <property type="entry name" value="PRESA_N"/>
</dbReference>
<keyword evidence="3" id="KW-1185">Reference proteome</keyword>
<proteinExistence type="predicted"/>
<dbReference type="Proteomes" id="UP000030640">
    <property type="component" value="Unassembled WGS sequence"/>
</dbReference>
<name>W6ZSD1_9APIC</name>
<evidence type="ECO:0000313" key="3">
    <source>
        <dbReference type="Proteomes" id="UP000030640"/>
    </source>
</evidence>
<dbReference type="EMBL" id="KI965651">
    <property type="protein sequence ID" value="EUD63812.1"/>
    <property type="molecule type" value="Genomic_DNA"/>
</dbReference>
<dbReference type="Pfam" id="PF09687">
    <property type="entry name" value="PRESAN"/>
    <property type="match status" value="1"/>
</dbReference>
<dbReference type="RefSeq" id="XP_008819598.1">
    <property type="nucleotide sequence ID" value="XM_008821376.1"/>
</dbReference>
<dbReference type="Gene3D" id="6.10.280.180">
    <property type="entry name" value="Plasmodium RESA, N-terminal helical domain"/>
    <property type="match status" value="1"/>
</dbReference>
<dbReference type="AlphaFoldDB" id="W6ZSD1"/>
<dbReference type="VEuPathDB" id="PlasmoDB:C922_05805"/>
<reference evidence="2 3" key="1">
    <citation type="submission" date="2013-02" db="EMBL/GenBank/DDBJ databases">
        <title>The Genome Sequence of Plasmodium inui San Antonio 1.</title>
        <authorList>
            <consortium name="The Broad Institute Genome Sequencing Platform"/>
            <consortium name="The Broad Institute Genome Sequencing Center for Infectious Disease"/>
            <person name="Neafsey D."/>
            <person name="Cheeseman I."/>
            <person name="Volkman S."/>
            <person name="Adams J."/>
            <person name="Walker B."/>
            <person name="Young S.K."/>
            <person name="Zeng Q."/>
            <person name="Gargeya S."/>
            <person name="Fitzgerald M."/>
            <person name="Haas B."/>
            <person name="Abouelleil A."/>
            <person name="Alvarado L."/>
            <person name="Arachchi H.M."/>
            <person name="Berlin A.M."/>
            <person name="Chapman S.B."/>
            <person name="Dewar J."/>
            <person name="Goldberg J."/>
            <person name="Griggs A."/>
            <person name="Gujja S."/>
            <person name="Hansen M."/>
            <person name="Howarth C."/>
            <person name="Imamovic A."/>
            <person name="Larimer J."/>
            <person name="McCowan C."/>
            <person name="Murphy C."/>
            <person name="Neiman D."/>
            <person name="Pearson M."/>
            <person name="Priest M."/>
            <person name="Roberts A."/>
            <person name="Saif S."/>
            <person name="Shea T."/>
            <person name="Sisk P."/>
            <person name="Sykes S."/>
            <person name="Wortman J."/>
            <person name="Nusbaum C."/>
            <person name="Birren B."/>
        </authorList>
    </citation>
    <scope>NUCLEOTIDE SEQUENCE [LARGE SCALE GENOMIC DNA]</scope>
    <source>
        <strain evidence="2 3">San Antonio 1</strain>
    </source>
</reference>